<comment type="similarity">
    <text evidence="2">Belongs to the MotA family.</text>
</comment>
<feature type="transmembrane region" description="Helical" evidence="9">
    <location>
        <begin position="7"/>
        <end position="30"/>
    </location>
</feature>
<evidence type="ECO:0000259" key="10">
    <source>
        <dbReference type="Pfam" id="PF01618"/>
    </source>
</evidence>
<feature type="domain" description="MotA/TolQ/ExbB proton channel" evidence="10">
    <location>
        <begin position="102"/>
        <end position="217"/>
    </location>
</feature>
<keyword evidence="7 9" id="KW-1133">Transmembrane helix</keyword>
<evidence type="ECO:0000256" key="6">
    <source>
        <dbReference type="ARBA" id="ARBA00022779"/>
    </source>
</evidence>
<evidence type="ECO:0000256" key="5">
    <source>
        <dbReference type="ARBA" id="ARBA00022692"/>
    </source>
</evidence>
<evidence type="ECO:0000256" key="8">
    <source>
        <dbReference type="ARBA" id="ARBA00023136"/>
    </source>
</evidence>
<evidence type="ECO:0000256" key="9">
    <source>
        <dbReference type="SAM" id="Phobius"/>
    </source>
</evidence>
<dbReference type="RefSeq" id="WP_013257179.1">
    <property type="nucleotide sequence ID" value="NC_014365.1"/>
</dbReference>
<keyword evidence="4" id="KW-1003">Cell membrane</keyword>
<name>E1QDT7_DESB2</name>
<dbReference type="EMBL" id="CP002085">
    <property type="protein sequence ID" value="ADK83723.1"/>
    <property type="molecule type" value="Genomic_DNA"/>
</dbReference>
<keyword evidence="12" id="KW-1185">Reference proteome</keyword>
<dbReference type="KEGG" id="dbr:Deba_0347"/>
<evidence type="ECO:0000313" key="12">
    <source>
        <dbReference type="Proteomes" id="UP000009047"/>
    </source>
</evidence>
<evidence type="ECO:0000256" key="3">
    <source>
        <dbReference type="ARBA" id="ARBA00022448"/>
    </source>
</evidence>
<feature type="transmembrane region" description="Helical" evidence="9">
    <location>
        <begin position="147"/>
        <end position="168"/>
    </location>
</feature>
<keyword evidence="5 9" id="KW-0812">Transmembrane</keyword>
<comment type="subcellular location">
    <subcellularLocation>
        <location evidence="1">Cell membrane</location>
        <topology evidence="1">Multi-pass membrane protein</topology>
    </subcellularLocation>
</comment>
<feature type="transmembrane region" description="Helical" evidence="9">
    <location>
        <begin position="180"/>
        <end position="202"/>
    </location>
</feature>
<feature type="transmembrane region" description="Helical" evidence="9">
    <location>
        <begin position="36"/>
        <end position="59"/>
    </location>
</feature>
<dbReference type="Pfam" id="PF01618">
    <property type="entry name" value="MotA_ExbB"/>
    <property type="match status" value="1"/>
</dbReference>
<dbReference type="eggNOG" id="COG1291">
    <property type="taxonomic scope" value="Bacteria"/>
</dbReference>
<keyword evidence="8 9" id="KW-0472">Membrane</keyword>
<keyword evidence="6" id="KW-0283">Flagellar rotation</keyword>
<dbReference type="GO" id="GO:0071978">
    <property type="term" value="P:bacterial-type flagellum-dependent swarming motility"/>
    <property type="evidence" value="ECO:0007669"/>
    <property type="project" value="InterPro"/>
</dbReference>
<reference evidence="11 12" key="1">
    <citation type="journal article" date="2010" name="Stand. Genomic Sci.">
        <title>Complete genome sequence of Desulfarculus baarsii type strain (2st14).</title>
        <authorList>
            <person name="Sun H."/>
            <person name="Spring S."/>
            <person name="Lapidus A."/>
            <person name="Davenport K."/>
            <person name="Del Rio T.G."/>
            <person name="Tice H."/>
            <person name="Nolan M."/>
            <person name="Copeland A."/>
            <person name="Cheng J.F."/>
            <person name="Lucas S."/>
            <person name="Tapia R."/>
            <person name="Goodwin L."/>
            <person name="Pitluck S."/>
            <person name="Ivanova N."/>
            <person name="Pagani I."/>
            <person name="Mavromatis K."/>
            <person name="Ovchinnikova G."/>
            <person name="Pati A."/>
            <person name="Chen A."/>
            <person name="Palaniappan K."/>
            <person name="Hauser L."/>
            <person name="Chang Y.J."/>
            <person name="Jeffries C.D."/>
            <person name="Detter J.C."/>
            <person name="Han C."/>
            <person name="Rohde M."/>
            <person name="Brambilla E."/>
            <person name="Goker M."/>
            <person name="Woyke T."/>
            <person name="Bristow J."/>
            <person name="Eisen J.A."/>
            <person name="Markowitz V."/>
            <person name="Hugenholtz P."/>
            <person name="Kyrpides N.C."/>
            <person name="Klenk H.P."/>
            <person name="Land M."/>
        </authorList>
    </citation>
    <scope>NUCLEOTIDE SEQUENCE [LARGE SCALE GENOMIC DNA]</scope>
    <source>
        <strain evidence="12">ATCC 33931 / DSM 2075 / LMG 7858 / VKM B-1802 / 2st14</strain>
    </source>
</reference>
<evidence type="ECO:0000256" key="1">
    <source>
        <dbReference type="ARBA" id="ARBA00004651"/>
    </source>
</evidence>
<dbReference type="GO" id="GO:0006935">
    <property type="term" value="P:chemotaxis"/>
    <property type="evidence" value="ECO:0007669"/>
    <property type="project" value="InterPro"/>
</dbReference>
<gene>
    <name evidence="11" type="ordered locus">Deba_0347</name>
</gene>
<dbReference type="STRING" id="644282.Deba_0347"/>
<dbReference type="InterPro" id="IPR000540">
    <property type="entry name" value="Flag_MotA_CS"/>
</dbReference>
<evidence type="ECO:0000256" key="2">
    <source>
        <dbReference type="ARBA" id="ARBA00008038"/>
    </source>
</evidence>
<dbReference type="HOGENOM" id="CLU_079895_1_0_7"/>
<evidence type="ECO:0000256" key="4">
    <source>
        <dbReference type="ARBA" id="ARBA00022475"/>
    </source>
</evidence>
<keyword evidence="3" id="KW-0813">Transport</keyword>
<dbReference type="InterPro" id="IPR002898">
    <property type="entry name" value="MotA_ExbB_proton_chnl"/>
</dbReference>
<proteinExistence type="inferred from homology"/>
<dbReference type="PROSITE" id="PS01307">
    <property type="entry name" value="MOTA"/>
    <property type="match status" value="1"/>
</dbReference>
<dbReference type="Proteomes" id="UP000009047">
    <property type="component" value="Chromosome"/>
</dbReference>
<organism evidence="11 12">
    <name type="scientific">Desulfarculus baarsii (strain ATCC 33931 / DSM 2075 / LMG 7858 / VKM B-1802 / 2st14)</name>
    <dbReference type="NCBI Taxonomy" id="644282"/>
    <lineage>
        <taxon>Bacteria</taxon>
        <taxon>Pseudomonadati</taxon>
        <taxon>Thermodesulfobacteriota</taxon>
        <taxon>Desulfarculia</taxon>
        <taxon>Desulfarculales</taxon>
        <taxon>Desulfarculaceae</taxon>
        <taxon>Desulfarculus</taxon>
    </lineage>
</organism>
<evidence type="ECO:0000313" key="11">
    <source>
        <dbReference type="EMBL" id="ADK83723.1"/>
    </source>
</evidence>
<dbReference type="PANTHER" id="PTHR30433">
    <property type="entry name" value="CHEMOTAXIS PROTEIN MOTA"/>
    <property type="match status" value="1"/>
</dbReference>
<dbReference type="AlphaFoldDB" id="E1QDT7"/>
<protein>
    <submittedName>
        <fullName evidence="11">MotA/TolQ/ExbB proton channel</fullName>
    </submittedName>
</protein>
<dbReference type="GO" id="GO:0005886">
    <property type="term" value="C:plasma membrane"/>
    <property type="evidence" value="ECO:0007669"/>
    <property type="project" value="UniProtKB-SubCell"/>
</dbReference>
<dbReference type="InterPro" id="IPR047055">
    <property type="entry name" value="MotA-like"/>
</dbReference>
<evidence type="ECO:0000256" key="7">
    <source>
        <dbReference type="ARBA" id="ARBA00022989"/>
    </source>
</evidence>
<accession>E1QDT7</accession>
<sequence>MSRKNYLIMAAVAVALLVAFWASGSLLMFFNPLGLLLVLGGTLSAAWVAFPRTTLLGLWEQMSGLRQAKVLSARQLVELFYQLGRLRRFRGVRHMEELAEGNDNQFLRMAVAMVADERPAADIAQRLEQEMDFFLARRESQRAVLSFMGRLAPAFGLAGTMIGLIRMLHTLSDPTAVASGMSVALLTTFYGLMIANLVVLPLERKLKEHNRAEAVEMALITEGAVALAQETNASAVAARLASFRYAEEAQAAGPRLNIKGALESLRAVAAGLRKVSDER</sequence>